<reference evidence="1 2" key="1">
    <citation type="submission" date="2014-09" db="EMBL/GenBank/DDBJ databases">
        <title>Genome sequence of Flavobacterium aquidurense RC62.</title>
        <authorList>
            <person name="Kim J.F."/>
            <person name="Kwak M.-J."/>
        </authorList>
    </citation>
    <scope>NUCLEOTIDE SEQUENCE [LARGE SCALE GENOMIC DNA]</scope>
    <source>
        <strain evidence="1 2">RC62</strain>
    </source>
</reference>
<dbReference type="Proteomes" id="UP000050443">
    <property type="component" value="Unassembled WGS sequence"/>
</dbReference>
<evidence type="ECO:0000313" key="1">
    <source>
        <dbReference type="EMBL" id="KQB39467.1"/>
    </source>
</evidence>
<sequence>MDRTFRIKEVNGDNSFQDKKLVVKRDEINLLIVLELGGKAQFDRTFNDIWKVVKLNTIDIDSIKKLNEKYDYKNICIVHHGNIFSDTALGSAKRVELMSYRMKEIKNVISKLEPPAEVDEAYAVTICDKSKTIYKKGTKLTEIKGFLGLKLLIGQLLDNGTFISVACNEADDSDFLAELADFTDKKIKIFGNTNFSFIDDGRGFEYNNLTLNSYHSILNSYLSSAWQNKNGWMYYDTSTQKLEPTKKELWLHSMGKKIYTLLERKSTLTQTQIDKQHYAQLYFSKKYKVFHEKYVTTISYNNWKKEMEKKYPDFK</sequence>
<gene>
    <name evidence="1" type="ORF">RC62_1148</name>
</gene>
<comment type="caution">
    <text evidence="1">The sequence shown here is derived from an EMBL/GenBank/DDBJ whole genome shotgun (WGS) entry which is preliminary data.</text>
</comment>
<dbReference type="OrthoDB" id="1329287at2"/>
<dbReference type="PATRIC" id="fig|362413.3.peg.1123"/>
<dbReference type="AlphaFoldDB" id="A0A0Q0S7D7"/>
<dbReference type="RefSeq" id="WP_055095940.1">
    <property type="nucleotide sequence ID" value="NZ_JRLF01000012.1"/>
</dbReference>
<dbReference type="STRING" id="362413.RC62_1148"/>
<organism evidence="1 2">
    <name type="scientific">Flavobacterium aquidurense</name>
    <dbReference type="NCBI Taxonomy" id="362413"/>
    <lineage>
        <taxon>Bacteria</taxon>
        <taxon>Pseudomonadati</taxon>
        <taxon>Bacteroidota</taxon>
        <taxon>Flavobacteriia</taxon>
        <taxon>Flavobacteriales</taxon>
        <taxon>Flavobacteriaceae</taxon>
        <taxon>Flavobacterium</taxon>
    </lineage>
</organism>
<dbReference type="EMBL" id="JRLF01000012">
    <property type="protein sequence ID" value="KQB39467.1"/>
    <property type="molecule type" value="Genomic_DNA"/>
</dbReference>
<protein>
    <submittedName>
        <fullName evidence="1">Uncharacterized protein</fullName>
    </submittedName>
</protein>
<name>A0A0Q0S7D7_9FLAO</name>
<accession>A0A0Q0S7D7</accession>
<proteinExistence type="predicted"/>
<evidence type="ECO:0000313" key="2">
    <source>
        <dbReference type="Proteomes" id="UP000050443"/>
    </source>
</evidence>